<protein>
    <submittedName>
        <fullName evidence="2">Uncharacterized protein</fullName>
    </submittedName>
</protein>
<feature type="compositionally biased region" description="Basic and acidic residues" evidence="1">
    <location>
        <begin position="276"/>
        <end position="318"/>
    </location>
</feature>
<feature type="compositionally biased region" description="Acidic residues" evidence="1">
    <location>
        <begin position="186"/>
        <end position="199"/>
    </location>
</feature>
<feature type="compositionally biased region" description="Low complexity" evidence="1">
    <location>
        <begin position="10"/>
        <end position="19"/>
    </location>
</feature>
<evidence type="ECO:0000313" key="2">
    <source>
        <dbReference type="EMBL" id="KAI9633276.1"/>
    </source>
</evidence>
<dbReference type="RefSeq" id="XP_052943053.1">
    <property type="nucleotide sequence ID" value="XM_053090510.1"/>
</dbReference>
<feature type="compositionally biased region" description="Basic and acidic residues" evidence="1">
    <location>
        <begin position="225"/>
        <end position="242"/>
    </location>
</feature>
<feature type="compositionally biased region" description="Acidic residues" evidence="1">
    <location>
        <begin position="138"/>
        <end position="148"/>
    </location>
</feature>
<feature type="compositionally biased region" description="Basic residues" evidence="1">
    <location>
        <begin position="248"/>
        <end position="257"/>
    </location>
</feature>
<dbReference type="GeneID" id="77729715"/>
<reference evidence="2" key="1">
    <citation type="journal article" date="2022" name="G3 (Bethesda)">
        <title>High quality genome of the basidiomycete yeast Dioszegia hungarica PDD-24b-2 isolated from cloud water.</title>
        <authorList>
            <person name="Jarrige D."/>
            <person name="Haridas S."/>
            <person name="Bleykasten-Grosshans C."/>
            <person name="Joly M."/>
            <person name="Nadalig T."/>
            <person name="Sancelme M."/>
            <person name="Vuilleumier S."/>
            <person name="Grigoriev I.V."/>
            <person name="Amato P."/>
            <person name="Bringel F."/>
        </authorList>
    </citation>
    <scope>NUCLEOTIDE SEQUENCE</scope>
    <source>
        <strain evidence="2">PDD-24b-2</strain>
    </source>
</reference>
<sequence length="730" mass="83672">MAGSIWSYLTGSSTNSTEKSSSDDDDDLDFEDDDEDYDVTPEDYVDIRPRSRSSERPPPPRSIPSPPRSRSWERPPPRDGRDYYMEPDEYLHRRPRGRSESRSRSRPGARSSSRRPYRDDPPQRPRSRPPSRRPPDPYSDEDSDEDWDEVRRNSPSDRRSDSDDSWDTESSRDSRRRRRVVTPPPSDEDDWEDVSDDELDHVPSHWRSPSPAPRGRTSDTQQTDSTRDTRDPSPRTILRESDYTLPGMRRKGRRGKTTTRDDTFDPRVPTSGESLVHPKDAPDRMSDEEANEKWKARTQVTREEAEAHAERLSGDRYEPSIPERYPTVHTRLPSILRKPDPNAKDLSCLPMAEWKKRQRVGLVANHAAGNYWKREVPEDTDLPAWGGAQHLRTIDSVLESKATALMKTAGMTHAPTSEFTMEEYFPTMYTHDISGLDTEFDPDADTKLAKVFSTLNKEDKTKLGKELQRFTKLGLVWQKYVDWTDMDLLKDRGSLAWMKTDKYLQKEHAGNVLQLAIGRYAGTYDPAQGNQMNTIICSDQASRRRFLDTGGPDKDGKPMDIDGRTFQSVVEDGSDPVGDRDYTTDFHNPRGTDYDTVEAARAKLITGVNSLYDALVEQDFEKHAGGSAPESIPTISLWHRKQWARSNAEFDQLPKQKQTVSEAHSRAKKVRKSARKAKFYNKEEWAEAFPYLSKYRTHAEAVTASEEDGRQFWREVNKAGAGHVQVQIKE</sequence>
<feature type="compositionally biased region" description="Pro residues" evidence="1">
    <location>
        <begin position="56"/>
        <end position="67"/>
    </location>
</feature>
<proteinExistence type="predicted"/>
<feature type="compositionally biased region" description="Basic and acidic residues" evidence="1">
    <location>
        <begin position="70"/>
        <end position="103"/>
    </location>
</feature>
<feature type="compositionally biased region" description="Basic and acidic residues" evidence="1">
    <location>
        <begin position="45"/>
        <end position="55"/>
    </location>
</feature>
<name>A0AA38H3K9_9TREE</name>
<feature type="compositionally biased region" description="Basic and acidic residues" evidence="1">
    <location>
        <begin position="577"/>
        <end position="590"/>
    </location>
</feature>
<dbReference type="EMBL" id="JAKWFO010000011">
    <property type="protein sequence ID" value="KAI9633276.1"/>
    <property type="molecule type" value="Genomic_DNA"/>
</dbReference>
<feature type="compositionally biased region" description="Basic and acidic residues" evidence="1">
    <location>
        <begin position="149"/>
        <end position="162"/>
    </location>
</feature>
<comment type="caution">
    <text evidence="2">The sequence shown here is derived from an EMBL/GenBank/DDBJ whole genome shotgun (WGS) entry which is preliminary data.</text>
</comment>
<evidence type="ECO:0000313" key="3">
    <source>
        <dbReference type="Proteomes" id="UP001164286"/>
    </source>
</evidence>
<gene>
    <name evidence="2" type="ORF">MKK02DRAFT_39256</name>
</gene>
<feature type="region of interest" description="Disordered" evidence="1">
    <location>
        <begin position="569"/>
        <end position="590"/>
    </location>
</feature>
<dbReference type="AlphaFoldDB" id="A0AA38H3K9"/>
<dbReference type="Proteomes" id="UP001164286">
    <property type="component" value="Unassembled WGS sequence"/>
</dbReference>
<organism evidence="2 3">
    <name type="scientific">Dioszegia hungarica</name>
    <dbReference type="NCBI Taxonomy" id="4972"/>
    <lineage>
        <taxon>Eukaryota</taxon>
        <taxon>Fungi</taxon>
        <taxon>Dikarya</taxon>
        <taxon>Basidiomycota</taxon>
        <taxon>Agaricomycotina</taxon>
        <taxon>Tremellomycetes</taxon>
        <taxon>Tremellales</taxon>
        <taxon>Bulleribasidiaceae</taxon>
        <taxon>Dioszegia</taxon>
    </lineage>
</organism>
<accession>A0AA38H3K9</accession>
<feature type="compositionally biased region" description="Acidic residues" evidence="1">
    <location>
        <begin position="23"/>
        <end position="44"/>
    </location>
</feature>
<feature type="compositionally biased region" description="Basic residues" evidence="1">
    <location>
        <begin position="104"/>
        <end position="115"/>
    </location>
</feature>
<feature type="region of interest" description="Disordered" evidence="1">
    <location>
        <begin position="1"/>
        <end position="342"/>
    </location>
</feature>
<keyword evidence="3" id="KW-1185">Reference proteome</keyword>
<evidence type="ECO:0000256" key="1">
    <source>
        <dbReference type="SAM" id="MobiDB-lite"/>
    </source>
</evidence>